<name>A0A183HYN4_9BILA</name>
<dbReference type="GO" id="GO:0016020">
    <property type="term" value="C:membrane"/>
    <property type="evidence" value="ECO:0007669"/>
    <property type="project" value="InterPro"/>
</dbReference>
<evidence type="ECO:0000313" key="2">
    <source>
        <dbReference type="EMBL" id="VDP11703.1"/>
    </source>
</evidence>
<evidence type="ECO:0000313" key="3">
    <source>
        <dbReference type="Proteomes" id="UP000267606"/>
    </source>
</evidence>
<evidence type="ECO:0000259" key="1">
    <source>
        <dbReference type="Pfam" id="PF23321"/>
    </source>
</evidence>
<dbReference type="STRING" id="387005.A0A183HYN4"/>
<dbReference type="WBParaSite" id="OFLC_0001259701-mRNA-1">
    <property type="protein sequence ID" value="OFLC_0001259701-mRNA-1"/>
    <property type="gene ID" value="OFLC_0001259701"/>
</dbReference>
<proteinExistence type="predicted"/>
<dbReference type="Proteomes" id="UP000267606">
    <property type="component" value="Unassembled WGS sequence"/>
</dbReference>
<dbReference type="PANTHER" id="PTHR19229">
    <property type="entry name" value="ATP-BINDING CASSETTE TRANSPORTER SUBFAMILY A ABCA"/>
    <property type="match status" value="1"/>
</dbReference>
<dbReference type="PANTHER" id="PTHR19229:SF260">
    <property type="entry name" value="ABC TRANSPORTER DOMAIN-CONTAINING PROTEIN"/>
    <property type="match status" value="1"/>
</dbReference>
<gene>
    <name evidence="2" type="ORF">OFLC_LOCUS12596</name>
</gene>
<dbReference type="GO" id="GO:0140359">
    <property type="term" value="F:ABC-type transporter activity"/>
    <property type="evidence" value="ECO:0007669"/>
    <property type="project" value="InterPro"/>
</dbReference>
<dbReference type="InterPro" id="IPR026082">
    <property type="entry name" value="ABCA"/>
</dbReference>
<dbReference type="InterPro" id="IPR056264">
    <property type="entry name" value="R2_ABCA1-4-like"/>
</dbReference>
<dbReference type="Pfam" id="PF23321">
    <property type="entry name" value="R1_ABCA1"/>
    <property type="match status" value="1"/>
</dbReference>
<accession>A0A183HYN4</accession>
<reference evidence="4" key="1">
    <citation type="submission" date="2016-06" db="UniProtKB">
        <authorList>
            <consortium name="WormBaseParasite"/>
        </authorList>
    </citation>
    <scope>IDENTIFICATION</scope>
</reference>
<dbReference type="InterPro" id="IPR027417">
    <property type="entry name" value="P-loop_NTPase"/>
</dbReference>
<dbReference type="GO" id="GO:0005319">
    <property type="term" value="F:lipid transporter activity"/>
    <property type="evidence" value="ECO:0007669"/>
    <property type="project" value="TreeGrafter"/>
</dbReference>
<dbReference type="EMBL" id="UZAJ01039878">
    <property type="protein sequence ID" value="VDP11703.1"/>
    <property type="molecule type" value="Genomic_DNA"/>
</dbReference>
<dbReference type="AlphaFoldDB" id="A0A183HYN4"/>
<dbReference type="SUPFAM" id="SSF52540">
    <property type="entry name" value="P-loop containing nucleoside triphosphate hydrolases"/>
    <property type="match status" value="1"/>
</dbReference>
<dbReference type="Gene3D" id="3.40.50.300">
    <property type="entry name" value="P-loop containing nucleotide triphosphate hydrolases"/>
    <property type="match status" value="1"/>
</dbReference>
<evidence type="ECO:0000313" key="4">
    <source>
        <dbReference type="WBParaSite" id="OFLC_0001259701-mRNA-1"/>
    </source>
</evidence>
<sequence length="161" mass="18342">MDPSAQRFMWNVLLKLRKNKRAMVITSHSMEECEVLCNRVAIMNRGQLQCVGPIQHLKHRFGEGYTLTIRLSTNESISKVQSSMENLLPAARLEAVHFRTMFYQIPNASCTISDTYDVICKMQEFTDIDDYSLSQTTLDDMFVSFVSVSSDETGKTSPNDN</sequence>
<reference evidence="2 3" key="2">
    <citation type="submission" date="2018-11" db="EMBL/GenBank/DDBJ databases">
        <authorList>
            <consortium name="Pathogen Informatics"/>
        </authorList>
    </citation>
    <scope>NUCLEOTIDE SEQUENCE [LARGE SCALE GENOMIC DNA]</scope>
</reference>
<organism evidence="4">
    <name type="scientific">Onchocerca flexuosa</name>
    <dbReference type="NCBI Taxonomy" id="387005"/>
    <lineage>
        <taxon>Eukaryota</taxon>
        <taxon>Metazoa</taxon>
        <taxon>Ecdysozoa</taxon>
        <taxon>Nematoda</taxon>
        <taxon>Chromadorea</taxon>
        <taxon>Rhabditida</taxon>
        <taxon>Spirurina</taxon>
        <taxon>Spiruromorpha</taxon>
        <taxon>Filarioidea</taxon>
        <taxon>Onchocercidae</taxon>
        <taxon>Onchocerca</taxon>
    </lineage>
</organism>
<protein>
    <submittedName>
        <fullName evidence="4">ABCA8</fullName>
    </submittedName>
</protein>
<keyword evidence="3" id="KW-1185">Reference proteome</keyword>
<feature type="domain" description="ABCA1-4-like C-terminal R2 regulatory" evidence="1">
    <location>
        <begin position="62"/>
        <end position="135"/>
    </location>
</feature>